<evidence type="ECO:0000313" key="2">
    <source>
        <dbReference type="EMBL" id="TMO68581.1"/>
    </source>
</evidence>
<evidence type="ECO:0000256" key="1">
    <source>
        <dbReference type="SAM" id="Phobius"/>
    </source>
</evidence>
<evidence type="ECO:0000313" key="3">
    <source>
        <dbReference type="Proteomes" id="UP000307217"/>
    </source>
</evidence>
<sequence>MLTVLMLLSNQAGLATALLTPVILFMFFVPAPVFLLSHRPNWAWPSLIFVTLLSLLFQLLGADHVA</sequence>
<feature type="transmembrane region" description="Helical" evidence="1">
    <location>
        <begin position="12"/>
        <end position="36"/>
    </location>
</feature>
<comment type="caution">
    <text evidence="2">The sequence shown here is derived from an EMBL/GenBank/DDBJ whole genome shotgun (WGS) entry which is preliminary data.</text>
</comment>
<dbReference type="AlphaFoldDB" id="A0A5S3VAQ0"/>
<feature type="transmembrane region" description="Helical" evidence="1">
    <location>
        <begin position="42"/>
        <end position="62"/>
    </location>
</feature>
<reference evidence="3" key="2">
    <citation type="submission" date="2019-06" db="EMBL/GenBank/DDBJ databases">
        <title>Co-occurence of chitin degradation, pigmentation and bioactivity in marine Pseudoalteromonas.</title>
        <authorList>
            <person name="Sonnenschein E.C."/>
            <person name="Bech P.K."/>
        </authorList>
    </citation>
    <scope>NUCLEOTIDE SEQUENCE [LARGE SCALE GENOMIC DNA]</scope>
    <source>
        <strain evidence="3">S3790</strain>
    </source>
</reference>
<dbReference type="EMBL" id="PNBX01000032">
    <property type="protein sequence ID" value="TMO68581.1"/>
    <property type="molecule type" value="Genomic_DNA"/>
</dbReference>
<keyword evidence="1" id="KW-0472">Membrane</keyword>
<gene>
    <name evidence="2" type="ORF">CWC19_08880</name>
</gene>
<reference evidence="2 3" key="1">
    <citation type="submission" date="2018-01" db="EMBL/GenBank/DDBJ databases">
        <authorList>
            <person name="Paulsen S."/>
            <person name="Gram L.K."/>
        </authorList>
    </citation>
    <scope>NUCLEOTIDE SEQUENCE [LARGE SCALE GENOMIC DNA]</scope>
    <source>
        <strain evidence="2 3">S3790</strain>
    </source>
</reference>
<proteinExistence type="predicted"/>
<keyword evidence="1" id="KW-1133">Transmembrane helix</keyword>
<keyword evidence="1" id="KW-0812">Transmembrane</keyword>
<accession>A0A5S3VAQ0</accession>
<organism evidence="2 3">
    <name type="scientific">Pseudoalteromonas aurantia</name>
    <dbReference type="NCBI Taxonomy" id="43654"/>
    <lineage>
        <taxon>Bacteria</taxon>
        <taxon>Pseudomonadati</taxon>
        <taxon>Pseudomonadota</taxon>
        <taxon>Gammaproteobacteria</taxon>
        <taxon>Alteromonadales</taxon>
        <taxon>Pseudoalteromonadaceae</taxon>
        <taxon>Pseudoalteromonas</taxon>
    </lineage>
</organism>
<name>A0A5S3VAQ0_9GAMM</name>
<protein>
    <submittedName>
        <fullName evidence="2">Uncharacterized protein</fullName>
    </submittedName>
</protein>
<dbReference type="Proteomes" id="UP000307217">
    <property type="component" value="Unassembled WGS sequence"/>
</dbReference>